<reference evidence="2" key="1">
    <citation type="submission" date="2023-08" db="EMBL/GenBank/DDBJ databases">
        <authorList>
            <person name="Nazir A."/>
        </authorList>
    </citation>
    <scope>NUCLEOTIDE SEQUENCE</scope>
</reference>
<dbReference type="InterPro" id="IPR027434">
    <property type="entry name" value="Homing_endonucl"/>
</dbReference>
<sequence>METFSGYTLISKELDLPFDTSGYNIIPKTYPFGSEPVLIETGYKGFIPNKHTTNLKAVNIPTHYTEDLCKFIGYFVANGSYGENHINFCTLDKGIVEDYIRITKSVFGVDVETRSYGSKVVNYVISSVVIKDFLVNTVFKGKHTARFKIVPEGIRKSSKRCIRSFLLGLLDCDSYLERKYSFIFNTASDNVAKFIHEVLLGFGIVSNLRPFNGVKGYEDHTYWDVRVAGKYIYKLYSNVFGEDSLVYKNFPEERKVNTNFDFIPNLNTWLDNEIKVIRRHLNVLPNGVFKEGGANNRFKISSGFKIELDKNTTYEFVDKVLNRWQQLPQNQRKMVNHIEKVLLYIKENDCYFDKIISDQ</sequence>
<name>A0AA96KSQ6_9CAUD</name>
<accession>A0AA96KSQ6</accession>
<dbReference type="GO" id="GO:0004519">
    <property type="term" value="F:endonuclease activity"/>
    <property type="evidence" value="ECO:0007669"/>
    <property type="project" value="InterPro"/>
</dbReference>
<dbReference type="InterPro" id="IPR004042">
    <property type="entry name" value="Intein_endonuc_central"/>
</dbReference>
<feature type="domain" description="DOD-type homing endonuclease" evidence="1">
    <location>
        <begin position="71"/>
        <end position="204"/>
    </location>
</feature>
<dbReference type="InterPro" id="IPR004860">
    <property type="entry name" value="LAGLIDADG_dom"/>
</dbReference>
<evidence type="ECO:0000259" key="1">
    <source>
        <dbReference type="PROSITE" id="PS50819"/>
    </source>
</evidence>
<dbReference type="Pfam" id="PF14528">
    <property type="entry name" value="LAGLIDADG_3"/>
    <property type="match status" value="1"/>
</dbReference>
<dbReference type="EMBL" id="OR481006">
    <property type="protein sequence ID" value="WNO47567.1"/>
    <property type="molecule type" value="Genomic_DNA"/>
</dbReference>
<dbReference type="Gene3D" id="3.10.28.10">
    <property type="entry name" value="Homing endonucleases"/>
    <property type="match status" value="1"/>
</dbReference>
<protein>
    <recommendedName>
        <fullName evidence="1">DOD-type homing endonuclease domain-containing protein</fullName>
    </recommendedName>
</protein>
<dbReference type="PROSITE" id="PS50819">
    <property type="entry name" value="INTEIN_ENDONUCLEASE"/>
    <property type="match status" value="1"/>
</dbReference>
<organism evidence="2">
    <name type="scientific">Staphylococcus phage vB_VibM_10AMN12</name>
    <dbReference type="NCBI Taxonomy" id="3076785"/>
    <lineage>
        <taxon>Viruses</taxon>
        <taxon>Duplodnaviria</taxon>
        <taxon>Heunggongvirae</taxon>
        <taxon>Uroviricota</taxon>
        <taxon>Caudoviricetes</taxon>
    </lineage>
</organism>
<evidence type="ECO:0000313" key="2">
    <source>
        <dbReference type="EMBL" id="WNO47567.1"/>
    </source>
</evidence>
<dbReference type="SUPFAM" id="SSF55608">
    <property type="entry name" value="Homing endonucleases"/>
    <property type="match status" value="1"/>
</dbReference>
<proteinExistence type="predicted"/>